<evidence type="ECO:0000256" key="4">
    <source>
        <dbReference type="ARBA" id="ARBA00022898"/>
    </source>
</evidence>
<gene>
    <name evidence="7" type="ORF">BGZ96_007705</name>
</gene>
<dbReference type="EMBL" id="JAAAIM010000402">
    <property type="protein sequence ID" value="KAG0288567.1"/>
    <property type="molecule type" value="Genomic_DNA"/>
</dbReference>
<comment type="caution">
    <text evidence="7">The sequence shown here is derived from an EMBL/GenBank/DDBJ whole genome shotgun (WGS) entry which is preliminary data.</text>
</comment>
<dbReference type="InterPro" id="IPR004839">
    <property type="entry name" value="Aminotransferase_I/II_large"/>
</dbReference>
<evidence type="ECO:0000313" key="7">
    <source>
        <dbReference type="EMBL" id="KAG0288567.1"/>
    </source>
</evidence>
<protein>
    <recommendedName>
        <fullName evidence="6">Aminotransferase class I/classII large domain-containing protein</fullName>
    </recommendedName>
</protein>
<keyword evidence="3" id="KW-0808">Transferase</keyword>
<evidence type="ECO:0000256" key="2">
    <source>
        <dbReference type="ARBA" id="ARBA00010008"/>
    </source>
</evidence>
<dbReference type="Gene3D" id="3.90.1150.10">
    <property type="entry name" value="Aspartate Aminotransferase, domain 1"/>
    <property type="match status" value="1"/>
</dbReference>
<sequence length="480" mass="52538">MPSQIEQQLHQQLESRKERSLLRRLVVIPETSADFSSNDFLGLARNPRLGARFLKELNSFPTHTPPLGSTGSRLLDGNSRYAEELEALIAGFHHAEAALIFNSGFDANVGFFSSVPQPGDVILYDEYIHASVHDGMKVTRAGVKKAFVHNSLEHLKELLQTVRREDQQQQQQQQAAKGAAGAGASAGLSGKNKANNYKHRNIFVAVESVYSMDGDTAPLKEIVDLLEQFGAYLIVDEAHATGVYGEQGRGLVNELGLESRVFARLHTFSKALASNGAAMVGPKVLKEYLINYARPLIYSTFTSFSNLASVKSAYQMLIAGETIELVHKVRTLITHFRTTINIPPHISLLPSTSPIQGLVMAGNARVNALSHQLIQAGLNVKPIRFPTVPKGKERVRICLHSHNTIEQVDLLIRIVEDWVQKEAQEQEVGAMVPLPAILDTTATTARTSNETPIASVSSERSLSLSTLSASTKKLTIPSKL</sequence>
<comment type="similarity">
    <text evidence="2">Belongs to the class-II pyridoxal-phosphate-dependent aminotransferase family. BioF subfamily.</text>
</comment>
<accession>A0ABQ7K0V7</accession>
<dbReference type="Gene3D" id="3.40.640.10">
    <property type="entry name" value="Type I PLP-dependent aspartate aminotransferase-like (Major domain)"/>
    <property type="match status" value="1"/>
</dbReference>
<keyword evidence="8" id="KW-1185">Reference proteome</keyword>
<dbReference type="PANTHER" id="PTHR13693">
    <property type="entry name" value="CLASS II AMINOTRANSFERASE/8-AMINO-7-OXONONANOATE SYNTHASE"/>
    <property type="match status" value="1"/>
</dbReference>
<dbReference type="InterPro" id="IPR050087">
    <property type="entry name" value="AON_synthase_class-II"/>
</dbReference>
<dbReference type="SUPFAM" id="SSF53383">
    <property type="entry name" value="PLP-dependent transferases"/>
    <property type="match status" value="1"/>
</dbReference>
<feature type="region of interest" description="Disordered" evidence="5">
    <location>
        <begin position="164"/>
        <end position="184"/>
    </location>
</feature>
<dbReference type="InterPro" id="IPR015424">
    <property type="entry name" value="PyrdxlP-dep_Trfase"/>
</dbReference>
<dbReference type="PANTHER" id="PTHR13693:SF77">
    <property type="entry name" value="8-AMINO-7-OXONONANOATE SYNTHASE"/>
    <property type="match status" value="1"/>
</dbReference>
<comment type="cofactor">
    <cofactor evidence="1">
        <name>pyridoxal 5'-phosphate</name>
        <dbReference type="ChEBI" id="CHEBI:597326"/>
    </cofactor>
</comment>
<keyword evidence="4" id="KW-0663">Pyridoxal phosphate</keyword>
<evidence type="ECO:0000313" key="8">
    <source>
        <dbReference type="Proteomes" id="UP001194696"/>
    </source>
</evidence>
<dbReference type="Pfam" id="PF00155">
    <property type="entry name" value="Aminotran_1_2"/>
    <property type="match status" value="1"/>
</dbReference>
<evidence type="ECO:0000259" key="6">
    <source>
        <dbReference type="Pfam" id="PF00155"/>
    </source>
</evidence>
<name>A0ABQ7K0V7_9FUNG</name>
<organism evidence="7 8">
    <name type="scientific">Linnemannia gamsii</name>
    <dbReference type="NCBI Taxonomy" id="64522"/>
    <lineage>
        <taxon>Eukaryota</taxon>
        <taxon>Fungi</taxon>
        <taxon>Fungi incertae sedis</taxon>
        <taxon>Mucoromycota</taxon>
        <taxon>Mortierellomycotina</taxon>
        <taxon>Mortierellomycetes</taxon>
        <taxon>Mortierellales</taxon>
        <taxon>Mortierellaceae</taxon>
        <taxon>Linnemannia</taxon>
    </lineage>
</organism>
<evidence type="ECO:0000256" key="3">
    <source>
        <dbReference type="ARBA" id="ARBA00022679"/>
    </source>
</evidence>
<evidence type="ECO:0000256" key="1">
    <source>
        <dbReference type="ARBA" id="ARBA00001933"/>
    </source>
</evidence>
<feature type="domain" description="Aminotransferase class I/classII large" evidence="6">
    <location>
        <begin position="34"/>
        <end position="407"/>
    </location>
</feature>
<feature type="compositionally biased region" description="Low complexity" evidence="5">
    <location>
        <begin position="168"/>
        <end position="184"/>
    </location>
</feature>
<dbReference type="Proteomes" id="UP001194696">
    <property type="component" value="Unassembled WGS sequence"/>
</dbReference>
<dbReference type="InterPro" id="IPR015422">
    <property type="entry name" value="PyrdxlP-dep_Trfase_small"/>
</dbReference>
<evidence type="ECO:0000256" key="5">
    <source>
        <dbReference type="SAM" id="MobiDB-lite"/>
    </source>
</evidence>
<reference evidence="7 8" key="1">
    <citation type="journal article" date="2020" name="Fungal Divers.">
        <title>Resolving the Mortierellaceae phylogeny through synthesis of multi-gene phylogenetics and phylogenomics.</title>
        <authorList>
            <person name="Vandepol N."/>
            <person name="Liber J."/>
            <person name="Desiro A."/>
            <person name="Na H."/>
            <person name="Kennedy M."/>
            <person name="Barry K."/>
            <person name="Grigoriev I.V."/>
            <person name="Miller A.N."/>
            <person name="O'Donnell K."/>
            <person name="Stajich J.E."/>
            <person name="Bonito G."/>
        </authorList>
    </citation>
    <scope>NUCLEOTIDE SEQUENCE [LARGE SCALE GENOMIC DNA]</scope>
    <source>
        <strain evidence="7 8">AD045</strain>
    </source>
</reference>
<dbReference type="InterPro" id="IPR015421">
    <property type="entry name" value="PyrdxlP-dep_Trfase_major"/>
</dbReference>
<proteinExistence type="inferred from homology"/>